<evidence type="ECO:0000256" key="6">
    <source>
        <dbReference type="ARBA" id="ARBA00022777"/>
    </source>
</evidence>
<evidence type="ECO:0000256" key="7">
    <source>
        <dbReference type="ARBA" id="ARBA00022840"/>
    </source>
</evidence>
<protein>
    <recommendedName>
        <fullName evidence="2">histidine kinase</fullName>
        <ecNumber evidence="2">2.7.13.3</ecNumber>
    </recommendedName>
</protein>
<keyword evidence="6" id="KW-0418">Kinase</keyword>
<dbReference type="InterPro" id="IPR003594">
    <property type="entry name" value="HATPase_dom"/>
</dbReference>
<dbReference type="FunFam" id="3.30.565.10:FF:000078">
    <property type="entry name" value="Two-component sensor histidine kinase"/>
    <property type="match status" value="1"/>
</dbReference>
<keyword evidence="12" id="KW-1185">Reference proteome</keyword>
<dbReference type="AlphaFoldDB" id="A0A2G9CAM8"/>
<evidence type="ECO:0000259" key="10">
    <source>
        <dbReference type="PROSITE" id="PS50109"/>
    </source>
</evidence>
<evidence type="ECO:0000256" key="1">
    <source>
        <dbReference type="ARBA" id="ARBA00000085"/>
    </source>
</evidence>
<dbReference type="PANTHER" id="PTHR45339:SF1">
    <property type="entry name" value="HYBRID SIGNAL TRANSDUCTION HISTIDINE KINASE J"/>
    <property type="match status" value="1"/>
</dbReference>
<keyword evidence="4" id="KW-0808">Transferase</keyword>
<dbReference type="GO" id="GO:0005524">
    <property type="term" value="F:ATP binding"/>
    <property type="evidence" value="ECO:0007669"/>
    <property type="project" value="UniProtKB-KW"/>
</dbReference>
<dbReference type="GO" id="GO:0000155">
    <property type="term" value="F:phosphorelay sensor kinase activity"/>
    <property type="evidence" value="ECO:0007669"/>
    <property type="project" value="InterPro"/>
</dbReference>
<dbReference type="InterPro" id="IPR004358">
    <property type="entry name" value="Sig_transdc_His_kin-like_C"/>
</dbReference>
<comment type="catalytic activity">
    <reaction evidence="1">
        <text>ATP + protein L-histidine = ADP + protein N-phospho-L-histidine.</text>
        <dbReference type="EC" id="2.7.13.3"/>
    </reaction>
</comment>
<accession>A0A2G9CAM8</accession>
<dbReference type="CDD" id="cd16922">
    <property type="entry name" value="HATPase_EvgS-ArcB-TorS-like"/>
    <property type="match status" value="1"/>
</dbReference>
<evidence type="ECO:0000313" key="12">
    <source>
        <dbReference type="Proteomes" id="UP000231501"/>
    </source>
</evidence>
<dbReference type="PANTHER" id="PTHR45339">
    <property type="entry name" value="HYBRID SIGNAL TRANSDUCTION HISTIDINE KINASE J"/>
    <property type="match status" value="1"/>
</dbReference>
<keyword evidence="5" id="KW-0547">Nucleotide-binding</keyword>
<reference evidence="11 12" key="1">
    <citation type="submission" date="2017-11" db="EMBL/GenBank/DDBJ databases">
        <title>Draft genome sequence of Mitsuaria sp. HWN-4.</title>
        <authorList>
            <person name="Gundlapally S.R."/>
        </authorList>
    </citation>
    <scope>NUCLEOTIDE SEQUENCE [LARGE SCALE GENOMIC DNA]</scope>
    <source>
        <strain evidence="11 12">HWN-4</strain>
    </source>
</reference>
<evidence type="ECO:0000256" key="4">
    <source>
        <dbReference type="ARBA" id="ARBA00022679"/>
    </source>
</evidence>
<gene>
    <name evidence="11" type="ORF">CS062_14085</name>
</gene>
<dbReference type="InterPro" id="IPR036890">
    <property type="entry name" value="HATPase_C_sf"/>
</dbReference>
<dbReference type="SUPFAM" id="SSF55874">
    <property type="entry name" value="ATPase domain of HSP90 chaperone/DNA topoisomerase II/histidine kinase"/>
    <property type="match status" value="1"/>
</dbReference>
<comment type="caution">
    <text evidence="11">The sequence shown here is derived from an EMBL/GenBank/DDBJ whole genome shotgun (WGS) entry which is preliminary data.</text>
</comment>
<keyword evidence="8" id="KW-0902">Two-component regulatory system</keyword>
<proteinExistence type="predicted"/>
<dbReference type="OrthoDB" id="9810730at2"/>
<evidence type="ECO:0000256" key="8">
    <source>
        <dbReference type="ARBA" id="ARBA00023012"/>
    </source>
</evidence>
<keyword evidence="3" id="KW-0597">Phosphoprotein</keyword>
<dbReference type="InterPro" id="IPR005467">
    <property type="entry name" value="His_kinase_dom"/>
</dbReference>
<evidence type="ECO:0000256" key="5">
    <source>
        <dbReference type="ARBA" id="ARBA00022741"/>
    </source>
</evidence>
<dbReference type="Pfam" id="PF02518">
    <property type="entry name" value="HATPase_c"/>
    <property type="match status" value="1"/>
</dbReference>
<dbReference type="EC" id="2.7.13.3" evidence="2"/>
<dbReference type="Gene3D" id="3.30.450.20">
    <property type="entry name" value="PAS domain"/>
    <property type="match status" value="1"/>
</dbReference>
<name>A0A2G9CAM8_9BURK</name>
<dbReference type="Proteomes" id="UP000231501">
    <property type="component" value="Unassembled WGS sequence"/>
</dbReference>
<dbReference type="PRINTS" id="PR00344">
    <property type="entry name" value="BCTRLSENSOR"/>
</dbReference>
<evidence type="ECO:0000256" key="2">
    <source>
        <dbReference type="ARBA" id="ARBA00012438"/>
    </source>
</evidence>
<sequence>MLDFSCLTHYDWLDVPMWVYDQERQRNLWANAAALAFWRADSAEEFLSRDLSDMSPSVAERLAVTAADHTQGKLVREQWTLYPKGQPTTVMLVSRGIRTPDKRQVMLFAADSLVSGVDKSLLRGVEALQHTSVRIAVFSLRDGSVLMRNPAAAMCFNGLRKTIGATDFSAIFPEPDLARRIVAQVRGGQTFGAELEINTANGRRWHAVDARPMRDPVSGEVVLQLNARDIGDFKATQAQLEAAREAAEAASQAKSSFLANMSHEIRTPMNGVLGLTELVLQTELNERQRKFIELAHSSAKGLMVIINDLLDIAKIEAGRVIIDQAPFSLHDCLREALHPLLLQAHEKGLQLHARVQPGVPQHLLGDALRLRQILVNLVGNALKFTEKGEVRVDIQRIDADEPLHAGPLRLRIAVHDTGIGMTREQIAQIFSPFTQADGSITRRYGGTGLGLTIVKRLVELMGGEVQVESQPGAGSCFSFEVKVSQPLVLDEVLRTETVDVDVHETTAGALDDEAATDFGADTVPAELDELPPPRRVVSDAGAPQARRETRVETRTDARDEHSANEALLDAETVAADLDGPIAPSGSNQQHA</sequence>
<keyword evidence="7" id="KW-0067">ATP-binding</keyword>
<dbReference type="InterPro" id="IPR003661">
    <property type="entry name" value="HisK_dim/P_dom"/>
</dbReference>
<dbReference type="PROSITE" id="PS50109">
    <property type="entry name" value="HIS_KIN"/>
    <property type="match status" value="1"/>
</dbReference>
<dbReference type="FunFam" id="1.10.287.130:FF:000002">
    <property type="entry name" value="Two-component osmosensing histidine kinase"/>
    <property type="match status" value="1"/>
</dbReference>
<dbReference type="Gene3D" id="3.30.565.10">
    <property type="entry name" value="Histidine kinase-like ATPase, C-terminal domain"/>
    <property type="match status" value="1"/>
</dbReference>
<dbReference type="Pfam" id="PF00512">
    <property type="entry name" value="HisKA"/>
    <property type="match status" value="1"/>
</dbReference>
<feature type="domain" description="Histidine kinase" evidence="10">
    <location>
        <begin position="260"/>
        <end position="485"/>
    </location>
</feature>
<dbReference type="InterPro" id="IPR036097">
    <property type="entry name" value="HisK_dim/P_sf"/>
</dbReference>
<dbReference type="SUPFAM" id="SSF47384">
    <property type="entry name" value="Homodimeric domain of signal transducing histidine kinase"/>
    <property type="match status" value="1"/>
</dbReference>
<feature type="compositionally biased region" description="Basic and acidic residues" evidence="9">
    <location>
        <begin position="545"/>
        <end position="563"/>
    </location>
</feature>
<dbReference type="RefSeq" id="WP_099862257.1">
    <property type="nucleotide sequence ID" value="NZ_PEOG01000035.1"/>
</dbReference>
<dbReference type="SMART" id="SM00388">
    <property type="entry name" value="HisKA"/>
    <property type="match status" value="1"/>
</dbReference>
<dbReference type="CDD" id="cd00082">
    <property type="entry name" value="HisKA"/>
    <property type="match status" value="1"/>
</dbReference>
<evidence type="ECO:0000256" key="9">
    <source>
        <dbReference type="SAM" id="MobiDB-lite"/>
    </source>
</evidence>
<organism evidence="11 12">
    <name type="scientific">Roseateles chitinivorans</name>
    <dbReference type="NCBI Taxonomy" id="2917965"/>
    <lineage>
        <taxon>Bacteria</taxon>
        <taxon>Pseudomonadati</taxon>
        <taxon>Pseudomonadota</taxon>
        <taxon>Betaproteobacteria</taxon>
        <taxon>Burkholderiales</taxon>
        <taxon>Sphaerotilaceae</taxon>
        <taxon>Roseateles</taxon>
    </lineage>
</organism>
<dbReference type="EMBL" id="PEOG01000035">
    <property type="protein sequence ID" value="PIM52579.1"/>
    <property type="molecule type" value="Genomic_DNA"/>
</dbReference>
<feature type="region of interest" description="Disordered" evidence="9">
    <location>
        <begin position="524"/>
        <end position="591"/>
    </location>
</feature>
<evidence type="ECO:0000256" key="3">
    <source>
        <dbReference type="ARBA" id="ARBA00022553"/>
    </source>
</evidence>
<evidence type="ECO:0000313" key="11">
    <source>
        <dbReference type="EMBL" id="PIM52579.1"/>
    </source>
</evidence>
<dbReference type="Gene3D" id="1.10.287.130">
    <property type="match status" value="1"/>
</dbReference>
<dbReference type="SMART" id="SM00387">
    <property type="entry name" value="HATPase_c"/>
    <property type="match status" value="1"/>
</dbReference>